<proteinExistence type="predicted"/>
<gene>
    <name evidence="3" type="ORF">ACFONC_00035</name>
</gene>
<reference evidence="4" key="1">
    <citation type="journal article" date="2019" name="Int. J. Syst. Evol. Microbiol.">
        <title>The Global Catalogue of Microorganisms (GCM) 10K type strain sequencing project: providing services to taxonomists for standard genome sequencing and annotation.</title>
        <authorList>
            <consortium name="The Broad Institute Genomics Platform"/>
            <consortium name="The Broad Institute Genome Sequencing Center for Infectious Disease"/>
            <person name="Wu L."/>
            <person name="Ma J."/>
        </authorList>
    </citation>
    <scope>NUCLEOTIDE SEQUENCE [LARGE SCALE GENOMIC DNA]</scope>
    <source>
        <strain evidence="4">KCTC 42441</strain>
    </source>
</reference>
<evidence type="ECO:0000313" key="4">
    <source>
        <dbReference type="Proteomes" id="UP001595705"/>
    </source>
</evidence>
<dbReference type="Pfam" id="PF04892">
    <property type="entry name" value="VanZ"/>
    <property type="match status" value="1"/>
</dbReference>
<keyword evidence="1" id="KW-0472">Membrane</keyword>
<name>A0ABV7XGF6_9GAMM</name>
<dbReference type="PROSITE" id="PS51257">
    <property type="entry name" value="PROKAR_LIPOPROTEIN"/>
    <property type="match status" value="1"/>
</dbReference>
<evidence type="ECO:0000256" key="1">
    <source>
        <dbReference type="SAM" id="Phobius"/>
    </source>
</evidence>
<comment type="caution">
    <text evidence="3">The sequence shown here is derived from an EMBL/GenBank/DDBJ whole genome shotgun (WGS) entry which is preliminary data.</text>
</comment>
<keyword evidence="1" id="KW-0812">Transmembrane</keyword>
<keyword evidence="1" id="KW-1133">Transmembrane helix</keyword>
<dbReference type="Proteomes" id="UP001595705">
    <property type="component" value="Unassembled WGS sequence"/>
</dbReference>
<protein>
    <submittedName>
        <fullName evidence="3">VanZ family protein</fullName>
    </submittedName>
</protein>
<evidence type="ECO:0000259" key="2">
    <source>
        <dbReference type="Pfam" id="PF04892"/>
    </source>
</evidence>
<evidence type="ECO:0000313" key="3">
    <source>
        <dbReference type="EMBL" id="MFC3714545.1"/>
    </source>
</evidence>
<feature type="domain" description="VanZ-like" evidence="2">
    <location>
        <begin position="40"/>
        <end position="117"/>
    </location>
</feature>
<dbReference type="PANTHER" id="PTHR28008:SF1">
    <property type="entry name" value="DOMAIN PROTEIN, PUTATIVE (AFU_ORTHOLOGUE AFUA_3G10980)-RELATED"/>
    <property type="match status" value="1"/>
</dbReference>
<dbReference type="InterPro" id="IPR006976">
    <property type="entry name" value="VanZ-like"/>
</dbReference>
<organism evidence="3 4">
    <name type="scientific">Luteimonas soli</name>
    <dbReference type="NCBI Taxonomy" id="1648966"/>
    <lineage>
        <taxon>Bacteria</taxon>
        <taxon>Pseudomonadati</taxon>
        <taxon>Pseudomonadota</taxon>
        <taxon>Gammaproteobacteria</taxon>
        <taxon>Lysobacterales</taxon>
        <taxon>Lysobacteraceae</taxon>
        <taxon>Luteimonas</taxon>
    </lineage>
</organism>
<feature type="transmembrane region" description="Helical" evidence="1">
    <location>
        <begin position="14"/>
        <end position="35"/>
    </location>
</feature>
<sequence length="134" mass="14672">MALHGLKPLRHPRAWLALWWLAVVLVFVACLVPARELPSVPRGFDKIEHFLAFFLLAASAVQLYATRRALWCAALGLVGLGVAIELAQFAFTASRSMDPRDVLADALGVAAGFAIALTPLRDLLLRIEARLFPK</sequence>
<keyword evidence="4" id="KW-1185">Reference proteome</keyword>
<feature type="transmembrane region" description="Helical" evidence="1">
    <location>
        <begin position="103"/>
        <end position="124"/>
    </location>
</feature>
<dbReference type="PANTHER" id="PTHR28008">
    <property type="entry name" value="DOMAIN PROTEIN, PUTATIVE (AFU_ORTHOLOGUE AFUA_3G10980)-RELATED"/>
    <property type="match status" value="1"/>
</dbReference>
<feature type="transmembrane region" description="Helical" evidence="1">
    <location>
        <begin position="70"/>
        <end position="91"/>
    </location>
</feature>
<accession>A0ABV7XGF6</accession>
<dbReference type="EMBL" id="JBHRYA010000001">
    <property type="protein sequence ID" value="MFC3714545.1"/>
    <property type="molecule type" value="Genomic_DNA"/>
</dbReference>
<dbReference type="RefSeq" id="WP_386741467.1">
    <property type="nucleotide sequence ID" value="NZ_JBHRYA010000001.1"/>
</dbReference>
<dbReference type="NCBIfam" id="NF037970">
    <property type="entry name" value="vanZ_1"/>
    <property type="match status" value="1"/>
</dbReference>